<sequence>MKMHRHAHGMALLAAGALTTVPPDRPGWRRLPEPRNPHPRVRPLRGARVNRARGR</sequence>
<protein>
    <submittedName>
        <fullName evidence="2">Uncharacterized protein</fullName>
    </submittedName>
</protein>
<evidence type="ECO:0000313" key="2">
    <source>
        <dbReference type="EMBL" id="MFC7276660.1"/>
    </source>
</evidence>
<reference evidence="3" key="1">
    <citation type="journal article" date="2019" name="Int. J. Syst. Evol. Microbiol.">
        <title>The Global Catalogue of Microorganisms (GCM) 10K type strain sequencing project: providing services to taxonomists for standard genome sequencing and annotation.</title>
        <authorList>
            <consortium name="The Broad Institute Genomics Platform"/>
            <consortium name="The Broad Institute Genome Sequencing Center for Infectious Disease"/>
            <person name="Wu L."/>
            <person name="Ma J."/>
        </authorList>
    </citation>
    <scope>NUCLEOTIDE SEQUENCE [LARGE SCALE GENOMIC DNA]</scope>
    <source>
        <strain evidence="3">XZYJT-10</strain>
    </source>
</reference>
<organism evidence="2 3">
    <name type="scientific">Paractinoplanes rhizophilus</name>
    <dbReference type="NCBI Taxonomy" id="1416877"/>
    <lineage>
        <taxon>Bacteria</taxon>
        <taxon>Bacillati</taxon>
        <taxon>Actinomycetota</taxon>
        <taxon>Actinomycetes</taxon>
        <taxon>Micromonosporales</taxon>
        <taxon>Micromonosporaceae</taxon>
        <taxon>Paractinoplanes</taxon>
    </lineage>
</organism>
<keyword evidence="3" id="KW-1185">Reference proteome</keyword>
<dbReference type="Proteomes" id="UP001596548">
    <property type="component" value="Unassembled WGS sequence"/>
</dbReference>
<accession>A0ABW2HVY7</accession>
<proteinExistence type="predicted"/>
<comment type="caution">
    <text evidence="2">The sequence shown here is derived from an EMBL/GenBank/DDBJ whole genome shotgun (WGS) entry which is preliminary data.</text>
</comment>
<name>A0ABW2HVY7_9ACTN</name>
<feature type="compositionally biased region" description="Basic residues" evidence="1">
    <location>
        <begin position="37"/>
        <end position="55"/>
    </location>
</feature>
<dbReference type="EMBL" id="JBHTBJ010000016">
    <property type="protein sequence ID" value="MFC7276660.1"/>
    <property type="molecule type" value="Genomic_DNA"/>
</dbReference>
<feature type="region of interest" description="Disordered" evidence="1">
    <location>
        <begin position="14"/>
        <end position="55"/>
    </location>
</feature>
<evidence type="ECO:0000256" key="1">
    <source>
        <dbReference type="SAM" id="MobiDB-lite"/>
    </source>
</evidence>
<dbReference type="RefSeq" id="WP_378971261.1">
    <property type="nucleotide sequence ID" value="NZ_JBHTBJ010000016.1"/>
</dbReference>
<feature type="compositionally biased region" description="Basic and acidic residues" evidence="1">
    <location>
        <begin position="26"/>
        <end position="36"/>
    </location>
</feature>
<evidence type="ECO:0000313" key="3">
    <source>
        <dbReference type="Proteomes" id="UP001596548"/>
    </source>
</evidence>
<gene>
    <name evidence="2" type="ORF">ACFQS1_21940</name>
</gene>